<dbReference type="InterPro" id="IPR025470">
    <property type="entry name" value="DUF4321"/>
</dbReference>
<reference evidence="2" key="1">
    <citation type="submission" date="2021-01" db="EMBL/GenBank/DDBJ databases">
        <title>Genomic Encyclopedia of Type Strains, Phase IV (KMG-IV): sequencing the most valuable type-strain genomes for metagenomic binning, comparative biology and taxonomic classification.</title>
        <authorList>
            <person name="Goeker M."/>
        </authorList>
    </citation>
    <scope>NUCLEOTIDE SEQUENCE</scope>
    <source>
        <strain evidence="2">DSM 25523</strain>
    </source>
</reference>
<feature type="transmembrane region" description="Helical" evidence="1">
    <location>
        <begin position="61"/>
        <end position="80"/>
    </location>
</feature>
<accession>A0A939BS24</accession>
<name>A0A939BS24_9BACL</name>
<sequence length="84" mass="9452">MRVYMRGKETLTLVVLLIAGLLFGSILGEILGPWLPFLQTAKVITWTPAADLDILKYDLTFQVKLNLTSIGGLALAFWIYRKIK</sequence>
<dbReference type="RefSeq" id="WP_338028540.1">
    <property type="nucleotide sequence ID" value="NZ_JAFBEB010000004.1"/>
</dbReference>
<dbReference type="EMBL" id="JAFBEB010000004">
    <property type="protein sequence ID" value="MBM7590028.1"/>
    <property type="molecule type" value="Genomic_DNA"/>
</dbReference>
<organism evidence="2 3">
    <name type="scientific">Brevibacillus fulvus</name>
    <dbReference type="NCBI Taxonomy" id="1125967"/>
    <lineage>
        <taxon>Bacteria</taxon>
        <taxon>Bacillati</taxon>
        <taxon>Bacillota</taxon>
        <taxon>Bacilli</taxon>
        <taxon>Bacillales</taxon>
        <taxon>Paenibacillaceae</taxon>
        <taxon>Brevibacillus</taxon>
    </lineage>
</organism>
<comment type="caution">
    <text evidence="2">The sequence shown here is derived from an EMBL/GenBank/DDBJ whole genome shotgun (WGS) entry which is preliminary data.</text>
</comment>
<dbReference type="Proteomes" id="UP000717624">
    <property type="component" value="Unassembled WGS sequence"/>
</dbReference>
<keyword evidence="1" id="KW-1133">Transmembrane helix</keyword>
<keyword evidence="3" id="KW-1185">Reference proteome</keyword>
<evidence type="ECO:0000256" key="1">
    <source>
        <dbReference type="SAM" id="Phobius"/>
    </source>
</evidence>
<evidence type="ECO:0008006" key="4">
    <source>
        <dbReference type="Google" id="ProtNLM"/>
    </source>
</evidence>
<protein>
    <recommendedName>
        <fullName evidence="4">DUF4321 domain-containing protein</fullName>
    </recommendedName>
</protein>
<gene>
    <name evidence="2" type="ORF">JOD01_001629</name>
</gene>
<evidence type="ECO:0000313" key="2">
    <source>
        <dbReference type="EMBL" id="MBM7590028.1"/>
    </source>
</evidence>
<evidence type="ECO:0000313" key="3">
    <source>
        <dbReference type="Proteomes" id="UP000717624"/>
    </source>
</evidence>
<dbReference type="Pfam" id="PF14209">
    <property type="entry name" value="DUF4321"/>
    <property type="match status" value="1"/>
</dbReference>
<proteinExistence type="predicted"/>
<keyword evidence="1" id="KW-0472">Membrane</keyword>
<dbReference type="AlphaFoldDB" id="A0A939BS24"/>
<keyword evidence="1" id="KW-0812">Transmembrane</keyword>